<dbReference type="InterPro" id="IPR000742">
    <property type="entry name" value="EGF"/>
</dbReference>
<dbReference type="PROSITE" id="PS01186">
    <property type="entry name" value="EGF_2"/>
    <property type="match status" value="1"/>
</dbReference>
<dbReference type="Proteomes" id="UP000031036">
    <property type="component" value="Unassembled WGS sequence"/>
</dbReference>
<feature type="transmembrane region" description="Helical" evidence="2">
    <location>
        <begin position="146"/>
        <end position="167"/>
    </location>
</feature>
<organism evidence="5 6">
    <name type="scientific">Toxocara canis</name>
    <name type="common">Canine roundworm</name>
    <dbReference type="NCBI Taxonomy" id="6265"/>
    <lineage>
        <taxon>Eukaryota</taxon>
        <taxon>Metazoa</taxon>
        <taxon>Ecdysozoa</taxon>
        <taxon>Nematoda</taxon>
        <taxon>Chromadorea</taxon>
        <taxon>Rhabditida</taxon>
        <taxon>Spirurina</taxon>
        <taxon>Ascaridomorpha</taxon>
        <taxon>Ascaridoidea</taxon>
        <taxon>Toxocaridae</taxon>
        <taxon>Toxocara</taxon>
    </lineage>
</organism>
<sequence length="213" mass="23630">MSDAQCGITSVIVARPHSVHMPTQPAVLFVLLLVVSTSDASHRIQLPTVICENNGVAVNGRCECAEGFVGLHCEKKKHCRTWERLANGECVECESGWNGTFCEVLQCENGHNDVSQQKCICVKPYSGQRCNVLKTTDVYSFYNRKAVVYGPIGLMSVVPLLLILYCCERKARNLQVKRVESALTNQNITADRRKISSLLDTGKKSIFQSDVIH</sequence>
<keyword evidence="1" id="KW-1015">Disulfide bond</keyword>
<keyword evidence="3" id="KW-0732">Signal</keyword>
<keyword evidence="2" id="KW-1133">Transmembrane helix</keyword>
<dbReference type="STRING" id="6265.A0A0B2VS93"/>
<keyword evidence="2" id="KW-0472">Membrane</keyword>
<keyword evidence="2" id="KW-0812">Transmembrane</keyword>
<evidence type="ECO:0000313" key="6">
    <source>
        <dbReference type="Proteomes" id="UP000031036"/>
    </source>
</evidence>
<comment type="caution">
    <text evidence="5">The sequence shown here is derived from an EMBL/GenBank/DDBJ whole genome shotgun (WGS) entry which is preliminary data.</text>
</comment>
<dbReference type="Gene3D" id="2.10.25.10">
    <property type="entry name" value="Laminin"/>
    <property type="match status" value="1"/>
</dbReference>
<keyword evidence="6" id="KW-1185">Reference proteome</keyword>
<protein>
    <submittedName>
        <fullName evidence="5">Tenascin</fullName>
    </submittedName>
</protein>
<name>A0A0B2VS93_TOXCA</name>
<feature type="chain" id="PRO_5002080320" evidence="3">
    <location>
        <begin position="41"/>
        <end position="213"/>
    </location>
</feature>
<reference evidence="5 6" key="1">
    <citation type="submission" date="2014-11" db="EMBL/GenBank/DDBJ databases">
        <title>Genetic blueprint of the zoonotic pathogen Toxocara canis.</title>
        <authorList>
            <person name="Zhu X.-Q."/>
            <person name="Korhonen P.K."/>
            <person name="Cai H."/>
            <person name="Young N.D."/>
            <person name="Nejsum P."/>
            <person name="von Samson-Himmelstjerna G."/>
            <person name="Boag P.R."/>
            <person name="Tan P."/>
            <person name="Li Q."/>
            <person name="Min J."/>
            <person name="Yang Y."/>
            <person name="Wang X."/>
            <person name="Fang X."/>
            <person name="Hall R.S."/>
            <person name="Hofmann A."/>
            <person name="Sternberg P.W."/>
            <person name="Jex A.R."/>
            <person name="Gasser R.B."/>
        </authorList>
    </citation>
    <scope>NUCLEOTIDE SEQUENCE [LARGE SCALE GENOMIC DNA]</scope>
    <source>
        <strain evidence="5">PN_DK_2014</strain>
    </source>
</reference>
<dbReference type="EMBL" id="JPKZ01001125">
    <property type="protein sequence ID" value="KHN83865.1"/>
    <property type="molecule type" value="Genomic_DNA"/>
</dbReference>
<evidence type="ECO:0000256" key="2">
    <source>
        <dbReference type="SAM" id="Phobius"/>
    </source>
</evidence>
<keyword evidence="1" id="KW-0245">EGF-like domain</keyword>
<feature type="domain" description="EGF-like" evidence="4">
    <location>
        <begin position="98"/>
        <end position="131"/>
    </location>
</feature>
<feature type="signal peptide" evidence="3">
    <location>
        <begin position="1"/>
        <end position="40"/>
    </location>
</feature>
<dbReference type="OrthoDB" id="283575at2759"/>
<dbReference type="AlphaFoldDB" id="A0A0B2VS93"/>
<gene>
    <name evidence="5" type="primary">Tnc</name>
    <name evidence="5" type="ORF">Tcan_18532</name>
</gene>
<evidence type="ECO:0000256" key="1">
    <source>
        <dbReference type="PROSITE-ProRule" id="PRU00076"/>
    </source>
</evidence>
<feature type="disulfide bond" evidence="1">
    <location>
        <begin position="121"/>
        <end position="130"/>
    </location>
</feature>
<proteinExistence type="predicted"/>
<evidence type="ECO:0000313" key="5">
    <source>
        <dbReference type="EMBL" id="KHN83865.1"/>
    </source>
</evidence>
<comment type="caution">
    <text evidence="1">Lacks conserved residue(s) required for the propagation of feature annotation.</text>
</comment>
<evidence type="ECO:0000259" key="4">
    <source>
        <dbReference type="PROSITE" id="PS50026"/>
    </source>
</evidence>
<evidence type="ECO:0000256" key="3">
    <source>
        <dbReference type="SAM" id="SignalP"/>
    </source>
</evidence>
<dbReference type="PROSITE" id="PS50026">
    <property type="entry name" value="EGF_3"/>
    <property type="match status" value="1"/>
</dbReference>
<dbReference type="PROSITE" id="PS00022">
    <property type="entry name" value="EGF_1"/>
    <property type="match status" value="1"/>
</dbReference>
<accession>A0A0B2VS93</accession>